<feature type="compositionally biased region" description="Polar residues" evidence="1">
    <location>
        <begin position="1"/>
        <end position="14"/>
    </location>
</feature>
<reference evidence="2" key="2">
    <citation type="submission" date="2020-06" db="EMBL/GenBank/DDBJ databases">
        <title>Helianthus annuus Genome sequencing and assembly Release 2.</title>
        <authorList>
            <person name="Gouzy J."/>
            <person name="Langlade N."/>
            <person name="Munos S."/>
        </authorList>
    </citation>
    <scope>NUCLEOTIDE SEQUENCE</scope>
    <source>
        <tissue evidence="2">Leaves</tissue>
    </source>
</reference>
<comment type="caution">
    <text evidence="2">The sequence shown here is derived from an EMBL/GenBank/DDBJ whole genome shotgun (WGS) entry which is preliminary data.</text>
</comment>
<evidence type="ECO:0000313" key="3">
    <source>
        <dbReference type="Proteomes" id="UP000215914"/>
    </source>
</evidence>
<reference evidence="2" key="1">
    <citation type="journal article" date="2017" name="Nature">
        <title>The sunflower genome provides insights into oil metabolism, flowering and Asterid evolution.</title>
        <authorList>
            <person name="Badouin H."/>
            <person name="Gouzy J."/>
            <person name="Grassa C.J."/>
            <person name="Murat F."/>
            <person name="Staton S.E."/>
            <person name="Cottret L."/>
            <person name="Lelandais-Briere C."/>
            <person name="Owens G.L."/>
            <person name="Carrere S."/>
            <person name="Mayjonade B."/>
            <person name="Legrand L."/>
            <person name="Gill N."/>
            <person name="Kane N.C."/>
            <person name="Bowers J.E."/>
            <person name="Hubner S."/>
            <person name="Bellec A."/>
            <person name="Berard A."/>
            <person name="Berges H."/>
            <person name="Blanchet N."/>
            <person name="Boniface M.C."/>
            <person name="Brunel D."/>
            <person name="Catrice O."/>
            <person name="Chaidir N."/>
            <person name="Claudel C."/>
            <person name="Donnadieu C."/>
            <person name="Faraut T."/>
            <person name="Fievet G."/>
            <person name="Helmstetter N."/>
            <person name="King M."/>
            <person name="Knapp S.J."/>
            <person name="Lai Z."/>
            <person name="Le Paslier M.C."/>
            <person name="Lippi Y."/>
            <person name="Lorenzon L."/>
            <person name="Mandel J.R."/>
            <person name="Marage G."/>
            <person name="Marchand G."/>
            <person name="Marquand E."/>
            <person name="Bret-Mestries E."/>
            <person name="Morien E."/>
            <person name="Nambeesan S."/>
            <person name="Nguyen T."/>
            <person name="Pegot-Espagnet P."/>
            <person name="Pouilly N."/>
            <person name="Raftis F."/>
            <person name="Sallet E."/>
            <person name="Schiex T."/>
            <person name="Thomas J."/>
            <person name="Vandecasteele C."/>
            <person name="Vares D."/>
            <person name="Vear F."/>
            <person name="Vautrin S."/>
            <person name="Crespi M."/>
            <person name="Mangin B."/>
            <person name="Burke J.M."/>
            <person name="Salse J."/>
            <person name="Munos S."/>
            <person name="Vincourt P."/>
            <person name="Rieseberg L.H."/>
            <person name="Langlade N.B."/>
        </authorList>
    </citation>
    <scope>NUCLEOTIDE SEQUENCE</scope>
    <source>
        <tissue evidence="2">Leaves</tissue>
    </source>
</reference>
<feature type="region of interest" description="Disordered" evidence="1">
    <location>
        <begin position="1"/>
        <end position="33"/>
    </location>
</feature>
<evidence type="ECO:0000256" key="1">
    <source>
        <dbReference type="SAM" id="MobiDB-lite"/>
    </source>
</evidence>
<protein>
    <submittedName>
        <fullName evidence="2">Uncharacterized protein</fullName>
    </submittedName>
</protein>
<dbReference type="Gramene" id="mRNA:HanXRQr2_Chr11g0472321">
    <property type="protein sequence ID" value="CDS:HanXRQr2_Chr11g0472321.1"/>
    <property type="gene ID" value="HanXRQr2_Chr11g0472321"/>
</dbReference>
<name>A0A9K3HLE4_HELAN</name>
<dbReference type="EMBL" id="MNCJ02000326">
    <property type="protein sequence ID" value="KAF5780477.1"/>
    <property type="molecule type" value="Genomic_DNA"/>
</dbReference>
<organism evidence="2 3">
    <name type="scientific">Helianthus annuus</name>
    <name type="common">Common sunflower</name>
    <dbReference type="NCBI Taxonomy" id="4232"/>
    <lineage>
        <taxon>Eukaryota</taxon>
        <taxon>Viridiplantae</taxon>
        <taxon>Streptophyta</taxon>
        <taxon>Embryophyta</taxon>
        <taxon>Tracheophyta</taxon>
        <taxon>Spermatophyta</taxon>
        <taxon>Magnoliopsida</taxon>
        <taxon>eudicotyledons</taxon>
        <taxon>Gunneridae</taxon>
        <taxon>Pentapetalae</taxon>
        <taxon>asterids</taxon>
        <taxon>campanulids</taxon>
        <taxon>Asterales</taxon>
        <taxon>Asteraceae</taxon>
        <taxon>Asteroideae</taxon>
        <taxon>Heliantheae alliance</taxon>
        <taxon>Heliantheae</taxon>
        <taxon>Helianthus</taxon>
    </lineage>
</organism>
<dbReference type="AlphaFoldDB" id="A0A9K3HLE4"/>
<evidence type="ECO:0000313" key="2">
    <source>
        <dbReference type="EMBL" id="KAF5780477.1"/>
    </source>
</evidence>
<keyword evidence="3" id="KW-1185">Reference proteome</keyword>
<gene>
    <name evidence="2" type="ORF">HanXRQr2_Chr11g0472321</name>
</gene>
<sequence>MKYNISSWTYSPATSPLRYSGISDRSKRPSGKKILLSGPVNPLHVVIKIKLT</sequence>
<proteinExistence type="predicted"/>
<accession>A0A9K3HLE4</accession>
<dbReference type="Proteomes" id="UP000215914">
    <property type="component" value="Unassembled WGS sequence"/>
</dbReference>